<evidence type="ECO:0000313" key="3">
    <source>
        <dbReference type="Proteomes" id="UP000317893"/>
    </source>
</evidence>
<dbReference type="AlphaFoldDB" id="A0A542DVR4"/>
<sequence length="245" mass="25539">MTAGRTRVRWWGDRDAGPVVALVPGLGLPSYVAPTARALAARGWACAVLDLPGFGAPGALVCAPQVEQVGAATAEWTRRLPPGRPLVLLGHSTGAQSALAAALAVQDERPDAALALAGPTFAPGQRGLLRLAAATATAYREDSLREAVVLPELLRGHARVAAYVVSGVRDRPEERIRDLRLPLLLTAGRADTYAPASWLEQLASAASASPQVVTRLLGGSHNNLFTHGDDLAATVVGTGLYRATR</sequence>
<organism evidence="2 3">
    <name type="scientific">Lapillicoccus jejuensis</name>
    <dbReference type="NCBI Taxonomy" id="402171"/>
    <lineage>
        <taxon>Bacteria</taxon>
        <taxon>Bacillati</taxon>
        <taxon>Actinomycetota</taxon>
        <taxon>Actinomycetes</taxon>
        <taxon>Micrococcales</taxon>
        <taxon>Intrasporangiaceae</taxon>
        <taxon>Lapillicoccus</taxon>
    </lineage>
</organism>
<dbReference type="InterPro" id="IPR029058">
    <property type="entry name" value="AB_hydrolase_fold"/>
</dbReference>
<dbReference type="RefSeq" id="WP_170185527.1">
    <property type="nucleotide sequence ID" value="NZ_BAAAPR010000018.1"/>
</dbReference>
<dbReference type="GO" id="GO:0016787">
    <property type="term" value="F:hydrolase activity"/>
    <property type="evidence" value="ECO:0007669"/>
    <property type="project" value="UniProtKB-KW"/>
</dbReference>
<dbReference type="Gene3D" id="3.40.50.1820">
    <property type="entry name" value="alpha/beta hydrolase"/>
    <property type="match status" value="1"/>
</dbReference>
<dbReference type="EMBL" id="VFMN01000001">
    <property type="protein sequence ID" value="TQJ07190.1"/>
    <property type="molecule type" value="Genomic_DNA"/>
</dbReference>
<comment type="caution">
    <text evidence="2">The sequence shown here is derived from an EMBL/GenBank/DDBJ whole genome shotgun (WGS) entry which is preliminary data.</text>
</comment>
<reference evidence="2 3" key="1">
    <citation type="submission" date="2019-06" db="EMBL/GenBank/DDBJ databases">
        <title>Sequencing the genomes of 1000 actinobacteria strains.</title>
        <authorList>
            <person name="Klenk H.-P."/>
        </authorList>
    </citation>
    <scope>NUCLEOTIDE SEQUENCE [LARGE SCALE GENOMIC DNA]</scope>
    <source>
        <strain evidence="2 3">DSM 18607</strain>
    </source>
</reference>
<keyword evidence="2" id="KW-0378">Hydrolase</keyword>
<dbReference type="InterPro" id="IPR000073">
    <property type="entry name" value="AB_hydrolase_1"/>
</dbReference>
<evidence type="ECO:0000313" key="2">
    <source>
        <dbReference type="EMBL" id="TQJ07190.1"/>
    </source>
</evidence>
<feature type="domain" description="AB hydrolase-1" evidence="1">
    <location>
        <begin position="22"/>
        <end position="233"/>
    </location>
</feature>
<protein>
    <submittedName>
        <fullName evidence="2">Alpha-beta hydrolase superfamily lysophospholipase</fullName>
    </submittedName>
</protein>
<dbReference type="SUPFAM" id="SSF53474">
    <property type="entry name" value="alpha/beta-Hydrolases"/>
    <property type="match status" value="1"/>
</dbReference>
<dbReference type="Pfam" id="PF12697">
    <property type="entry name" value="Abhydrolase_6"/>
    <property type="match status" value="1"/>
</dbReference>
<evidence type="ECO:0000259" key="1">
    <source>
        <dbReference type="Pfam" id="PF12697"/>
    </source>
</evidence>
<name>A0A542DVR4_9MICO</name>
<gene>
    <name evidence="2" type="ORF">FB458_0244</name>
</gene>
<keyword evidence="3" id="KW-1185">Reference proteome</keyword>
<dbReference type="Proteomes" id="UP000317893">
    <property type="component" value="Unassembled WGS sequence"/>
</dbReference>
<proteinExistence type="predicted"/>
<accession>A0A542DVR4</accession>